<protein>
    <submittedName>
        <fullName evidence="2">Nuclear transport factor 2 family protein</fullName>
    </submittedName>
</protein>
<evidence type="ECO:0000256" key="1">
    <source>
        <dbReference type="SAM" id="SignalP"/>
    </source>
</evidence>
<name>A0ABW5L923_9FLAO</name>
<dbReference type="SUPFAM" id="SSF54427">
    <property type="entry name" value="NTF2-like"/>
    <property type="match status" value="1"/>
</dbReference>
<accession>A0ABW5L923</accession>
<dbReference type="RefSeq" id="WP_378289077.1">
    <property type="nucleotide sequence ID" value="NZ_JBHULE010000002.1"/>
</dbReference>
<evidence type="ECO:0000313" key="3">
    <source>
        <dbReference type="Proteomes" id="UP001597319"/>
    </source>
</evidence>
<reference evidence="3" key="1">
    <citation type="journal article" date="2019" name="Int. J. Syst. Evol. Microbiol.">
        <title>The Global Catalogue of Microorganisms (GCM) 10K type strain sequencing project: providing services to taxonomists for standard genome sequencing and annotation.</title>
        <authorList>
            <consortium name="The Broad Institute Genomics Platform"/>
            <consortium name="The Broad Institute Genome Sequencing Center for Infectious Disease"/>
            <person name="Wu L."/>
            <person name="Ma J."/>
        </authorList>
    </citation>
    <scope>NUCLEOTIDE SEQUENCE [LARGE SCALE GENOMIC DNA]</scope>
    <source>
        <strain evidence="3">KCTC 52274</strain>
    </source>
</reference>
<dbReference type="EMBL" id="JBHULE010000002">
    <property type="protein sequence ID" value="MFD2561405.1"/>
    <property type="molecule type" value="Genomic_DNA"/>
</dbReference>
<evidence type="ECO:0000313" key="2">
    <source>
        <dbReference type="EMBL" id="MFD2561405.1"/>
    </source>
</evidence>
<proteinExistence type="predicted"/>
<dbReference type="InterPro" id="IPR032710">
    <property type="entry name" value="NTF2-like_dom_sf"/>
</dbReference>
<dbReference type="Gene3D" id="3.10.450.50">
    <property type="match status" value="1"/>
</dbReference>
<gene>
    <name evidence="2" type="ORF">ACFSR1_01910</name>
</gene>
<sequence>MIKPIKILATLSIFLITSNMMIAQEINESHKDSLETIVSNYYSLNLKVFQANSKVVDIDNIFQLFTEDFIYVHPKYGGTYTREKLYNGYVRNQKNGGYNGSIIDIKIINKIIGLNGMVVEKRFVEKKDGVVQEGNSEMTLFEFKNGKISKIFEYW</sequence>
<feature type="signal peptide" evidence="1">
    <location>
        <begin position="1"/>
        <end position="23"/>
    </location>
</feature>
<keyword evidence="3" id="KW-1185">Reference proteome</keyword>
<feature type="chain" id="PRO_5045772933" evidence="1">
    <location>
        <begin position="24"/>
        <end position="155"/>
    </location>
</feature>
<keyword evidence="1" id="KW-0732">Signal</keyword>
<organism evidence="2 3">
    <name type="scientific">Aquimarina rubra</name>
    <dbReference type="NCBI Taxonomy" id="1920033"/>
    <lineage>
        <taxon>Bacteria</taxon>
        <taxon>Pseudomonadati</taxon>
        <taxon>Bacteroidota</taxon>
        <taxon>Flavobacteriia</taxon>
        <taxon>Flavobacteriales</taxon>
        <taxon>Flavobacteriaceae</taxon>
        <taxon>Aquimarina</taxon>
    </lineage>
</organism>
<comment type="caution">
    <text evidence="2">The sequence shown here is derived from an EMBL/GenBank/DDBJ whole genome shotgun (WGS) entry which is preliminary data.</text>
</comment>
<dbReference type="Proteomes" id="UP001597319">
    <property type="component" value="Unassembled WGS sequence"/>
</dbReference>